<dbReference type="Proteomes" id="UP000091979">
    <property type="component" value="Unassembled WGS sequence"/>
</dbReference>
<dbReference type="AlphaFoldDB" id="A0A1B7XPS6"/>
<dbReference type="OrthoDB" id="7356190at2"/>
<dbReference type="STRING" id="1560234.SP90_00250"/>
<comment type="caution">
    <text evidence="2">The sequence shown here is derived from an EMBL/GenBank/DDBJ whole genome shotgun (WGS) entry which is preliminary data.</text>
</comment>
<reference evidence="2 3" key="1">
    <citation type="submission" date="2015-01" db="EMBL/GenBank/DDBJ databases">
        <title>Desulfovibrio sp. JC271 draft genome sequence.</title>
        <authorList>
            <person name="Shivani Y."/>
            <person name="Subhash Y."/>
            <person name="Sasikala C."/>
            <person name="Ramana C.V."/>
        </authorList>
    </citation>
    <scope>NUCLEOTIDE SEQUENCE [LARGE SCALE GENOMIC DNA]</scope>
    <source>
        <strain evidence="2 3">JC271</strain>
    </source>
</reference>
<evidence type="ECO:0000313" key="3">
    <source>
        <dbReference type="Proteomes" id="UP000091979"/>
    </source>
</evidence>
<dbReference type="PIRSF" id="PIRSF011443">
    <property type="entry name" value="YgjV"/>
    <property type="match status" value="1"/>
</dbReference>
<dbReference type="PATRIC" id="fig|1560234.3.peg.51"/>
<organism evidence="2 3">
    <name type="scientific">Halodesulfovibrio spirochaetisodalis</name>
    <dbReference type="NCBI Taxonomy" id="1560234"/>
    <lineage>
        <taxon>Bacteria</taxon>
        <taxon>Pseudomonadati</taxon>
        <taxon>Thermodesulfobacteriota</taxon>
        <taxon>Desulfovibrionia</taxon>
        <taxon>Desulfovibrionales</taxon>
        <taxon>Desulfovibrionaceae</taxon>
        <taxon>Halodesulfovibrio</taxon>
    </lineage>
</organism>
<evidence type="ECO:0000256" key="1">
    <source>
        <dbReference type="SAM" id="Phobius"/>
    </source>
</evidence>
<keyword evidence="1" id="KW-0812">Transmembrane</keyword>
<keyword evidence="1" id="KW-0472">Membrane</keyword>
<feature type="transmembrane region" description="Helical" evidence="1">
    <location>
        <begin position="75"/>
        <end position="106"/>
    </location>
</feature>
<keyword evidence="3" id="KW-1185">Reference proteome</keyword>
<dbReference type="InterPro" id="IPR019629">
    <property type="entry name" value="Uncharacterised_HI1736/YgjV"/>
</dbReference>
<feature type="transmembrane region" description="Helical" evidence="1">
    <location>
        <begin position="29"/>
        <end position="48"/>
    </location>
</feature>
<evidence type="ECO:0000313" key="2">
    <source>
        <dbReference type="EMBL" id="OBQ57517.1"/>
    </source>
</evidence>
<feature type="transmembrane region" description="Helical" evidence="1">
    <location>
        <begin position="118"/>
        <end position="135"/>
    </location>
</feature>
<dbReference type="Pfam" id="PF10688">
    <property type="entry name" value="Imp-YgjV"/>
    <property type="match status" value="1"/>
</dbReference>
<dbReference type="InterPro" id="IPR026267">
    <property type="entry name" value="YgjV"/>
</dbReference>
<keyword evidence="1" id="KW-1133">Transmembrane helix</keyword>
<gene>
    <name evidence="2" type="ORF">SP90_00250</name>
</gene>
<feature type="transmembrane region" description="Helical" evidence="1">
    <location>
        <begin position="6"/>
        <end position="22"/>
    </location>
</feature>
<proteinExistence type="predicted"/>
<protein>
    <submittedName>
        <fullName evidence="2">Membrane protein</fullName>
    </submittedName>
</protein>
<name>A0A1B7XPS6_9BACT</name>
<dbReference type="RefSeq" id="WP_066851382.1">
    <property type="nucleotide sequence ID" value="NZ_JXMS01000001.1"/>
</dbReference>
<accession>A0A1B7XPS6</accession>
<sequence length="176" mass="20222">MSVFIISQLLVGVALIFDILSFQFKNRKYILHSIAAACFFVAVHFLLLEQWTATVLMGISGVRYAVSGYTTDRRWMYFFCIVAVLGTWWTFAGLISVLSFGATFVLTIAAFSKTDKRLRELTFIGAGLWIFHNIVVWSPSAIALESFFFMSNVVGYYRYYIRPARQVEQELVFEQE</sequence>
<dbReference type="EMBL" id="JXMS01000001">
    <property type="protein sequence ID" value="OBQ57517.1"/>
    <property type="molecule type" value="Genomic_DNA"/>
</dbReference>